<dbReference type="SUPFAM" id="SSF53850">
    <property type="entry name" value="Periplasmic binding protein-like II"/>
    <property type="match status" value="1"/>
</dbReference>
<dbReference type="Pfam" id="PF13416">
    <property type="entry name" value="SBP_bac_8"/>
    <property type="match status" value="1"/>
</dbReference>
<dbReference type="InterPro" id="IPR050490">
    <property type="entry name" value="Bact_solute-bd_prot1"/>
</dbReference>
<evidence type="ECO:0000313" key="1">
    <source>
        <dbReference type="EMBL" id="MCR8635624.1"/>
    </source>
</evidence>
<sequence length="383" mass="43289">MAIQLKGITWNHSRGFLPMVATSQRFAETNAEVEISWEKRSLQEFADEPIQHLAEKYDLLVIDHPWAGFAADKHILVPLEQHLPAGYLDDQAANSVGNSHESYNFDGYQSALAIDAATPVASFRPDLLERYEEAVPQTWDELLQLAKRGLVIFPGIPIDSLMNFYMLCSSQGEDPCQQEDIVVSREMGLIALEQLRELVGYCTKEMFDWNPIKVYEAMSSRNDLAYCPFAYGYSNYSRPGYAKHLLIFDDMVRIGSHDKLRTTLGGTGLAISVRCQHVDAALQYAMYAASPECQKTLYTEAGGQPGHRGAWEDGELNRRNGDYFKNTLPALDRAYMRPRYSGYLNFQDHAGDFVRDYMMNGGNADKVLEQMNRLYGESKRGNA</sequence>
<dbReference type="EMBL" id="JANQBD010000030">
    <property type="protein sequence ID" value="MCR8635624.1"/>
    <property type="molecule type" value="Genomic_DNA"/>
</dbReference>
<evidence type="ECO:0000313" key="2">
    <source>
        <dbReference type="Proteomes" id="UP001300012"/>
    </source>
</evidence>
<proteinExistence type="predicted"/>
<dbReference type="Proteomes" id="UP001300012">
    <property type="component" value="Unassembled WGS sequence"/>
</dbReference>
<dbReference type="PANTHER" id="PTHR43649">
    <property type="entry name" value="ARABINOSE-BINDING PROTEIN-RELATED"/>
    <property type="match status" value="1"/>
</dbReference>
<dbReference type="RefSeq" id="WP_258217170.1">
    <property type="nucleotide sequence ID" value="NZ_JANQBD010000030.1"/>
</dbReference>
<comment type="caution">
    <text evidence="1">The sequence shown here is derived from an EMBL/GenBank/DDBJ whole genome shotgun (WGS) entry which is preliminary data.</text>
</comment>
<dbReference type="Gene3D" id="3.40.190.10">
    <property type="entry name" value="Periplasmic binding protein-like II"/>
    <property type="match status" value="2"/>
</dbReference>
<protein>
    <submittedName>
        <fullName evidence="1">Extracellular solute-binding protein</fullName>
    </submittedName>
</protein>
<name>A0ABT1YTG5_9BACL</name>
<reference evidence="1 2" key="1">
    <citation type="submission" date="2022-08" db="EMBL/GenBank/DDBJ databases">
        <title>Paenibacillus endoradicis sp. nov., Paenibacillus radicibacter sp. nov and Paenibacillus pararadicis sp. nov., three cold-adapted plant growth-promoting bacteria isolated from root of Larix gmelinii in Great Khingan.</title>
        <authorList>
            <person name="Xue H."/>
        </authorList>
    </citation>
    <scope>NUCLEOTIDE SEQUENCE [LARGE SCALE GENOMIC DNA]</scope>
    <source>
        <strain evidence="1 2">N5-1-1-5</strain>
    </source>
</reference>
<dbReference type="InterPro" id="IPR006059">
    <property type="entry name" value="SBP"/>
</dbReference>
<keyword evidence="2" id="KW-1185">Reference proteome</keyword>
<gene>
    <name evidence="1" type="ORF">NV381_30905</name>
</gene>
<organism evidence="1 2">
    <name type="scientific">Paenibacillus radicis</name>
    <name type="common">ex Xue et al. 2023</name>
    <dbReference type="NCBI Taxonomy" id="2972489"/>
    <lineage>
        <taxon>Bacteria</taxon>
        <taxon>Bacillati</taxon>
        <taxon>Bacillota</taxon>
        <taxon>Bacilli</taxon>
        <taxon>Bacillales</taxon>
        <taxon>Paenibacillaceae</taxon>
        <taxon>Paenibacillus</taxon>
    </lineage>
</organism>
<accession>A0ABT1YTG5</accession>